<proteinExistence type="predicted"/>
<dbReference type="Proteomes" id="UP000673375">
    <property type="component" value="Unassembled WGS sequence"/>
</dbReference>
<comment type="caution">
    <text evidence="1">The sequence shown here is derived from an EMBL/GenBank/DDBJ whole genome shotgun (WGS) entry which is preliminary data.</text>
</comment>
<reference evidence="1 2" key="1">
    <citation type="submission" date="2020-12" db="EMBL/GenBank/DDBJ databases">
        <title>Vagococcus allomyrinae sp. nov. and Enterococcus lavae sp. nov., isolated from the larvae of Allomyrina dichotoma.</title>
        <authorList>
            <person name="Lee S.D."/>
        </authorList>
    </citation>
    <scope>NUCLEOTIDE SEQUENCE [LARGE SCALE GENOMIC DNA]</scope>
    <source>
        <strain evidence="1 2">BWM-S5</strain>
    </source>
</reference>
<dbReference type="EMBL" id="JAEDXU010000001">
    <property type="protein sequence ID" value="MBP1044871.1"/>
    <property type="molecule type" value="Genomic_DNA"/>
</dbReference>
<name>A0ABS4CEF2_9ENTE</name>
<dbReference type="RefSeq" id="WP_209555666.1">
    <property type="nucleotide sequence ID" value="NZ_JAEDXU010000001.1"/>
</dbReference>
<accession>A0ABS4CEF2</accession>
<organism evidence="1 2">
    <name type="scientific">Enterococcus larvae</name>
    <dbReference type="NCBI Taxonomy" id="2794352"/>
    <lineage>
        <taxon>Bacteria</taxon>
        <taxon>Bacillati</taxon>
        <taxon>Bacillota</taxon>
        <taxon>Bacilli</taxon>
        <taxon>Lactobacillales</taxon>
        <taxon>Enterococcaceae</taxon>
        <taxon>Enterococcus</taxon>
    </lineage>
</organism>
<sequence length="146" mass="16248">MSKEIELDLVELANGAIQEKLDGELEKIFNNIHDPNTKAKDKRTVTIKLEFKPDDNRQVVNLNSSFTTALAPVRDFDTTILTGKDFSTGKVAARELKSEVPGQTFIDPTDGQPKTDVGEPIDVIEKEEAAKEAQQQQIINLQQKRG</sequence>
<evidence type="ECO:0000313" key="1">
    <source>
        <dbReference type="EMBL" id="MBP1044871.1"/>
    </source>
</evidence>
<gene>
    <name evidence="1" type="ORF">I6N96_01165</name>
</gene>
<evidence type="ECO:0000313" key="2">
    <source>
        <dbReference type="Proteomes" id="UP000673375"/>
    </source>
</evidence>
<protein>
    <submittedName>
        <fullName evidence="1">Replication terminator protein</fullName>
    </submittedName>
</protein>
<keyword evidence="2" id="KW-1185">Reference proteome</keyword>